<comment type="caution">
    <text evidence="3">The sequence shown here is derived from an EMBL/GenBank/DDBJ whole genome shotgun (WGS) entry which is preliminary data.</text>
</comment>
<feature type="compositionally biased region" description="Basic and acidic residues" evidence="1">
    <location>
        <begin position="228"/>
        <end position="252"/>
    </location>
</feature>
<proteinExistence type="predicted"/>
<dbReference type="SUPFAM" id="SSF47781">
    <property type="entry name" value="RuvA domain 2-like"/>
    <property type="match status" value="1"/>
</dbReference>
<feature type="transmembrane region" description="Helical" evidence="2">
    <location>
        <begin position="18"/>
        <end position="39"/>
    </location>
</feature>
<keyword evidence="2" id="KW-0812">Transmembrane</keyword>
<protein>
    <submittedName>
        <fullName evidence="3">Helix-hairpin-helix domain-containing protein</fullName>
    </submittedName>
</protein>
<evidence type="ECO:0000256" key="2">
    <source>
        <dbReference type="SAM" id="Phobius"/>
    </source>
</evidence>
<evidence type="ECO:0000313" key="3">
    <source>
        <dbReference type="EMBL" id="MBC5635674.1"/>
    </source>
</evidence>
<name>A0A923RFV4_9BACI</name>
<keyword evidence="2" id="KW-0472">Membrane</keyword>
<feature type="transmembrane region" description="Helical" evidence="2">
    <location>
        <begin position="46"/>
        <end position="67"/>
    </location>
</feature>
<reference evidence="3" key="1">
    <citation type="submission" date="2020-08" db="EMBL/GenBank/DDBJ databases">
        <title>Genome public.</title>
        <authorList>
            <person name="Liu C."/>
            <person name="Sun Q."/>
        </authorList>
    </citation>
    <scope>NUCLEOTIDE SEQUENCE</scope>
    <source>
        <strain evidence="3">BX22</strain>
    </source>
</reference>
<dbReference type="RefSeq" id="WP_186868365.1">
    <property type="nucleotide sequence ID" value="NZ_JACOOL010000001.1"/>
</dbReference>
<dbReference type="AlphaFoldDB" id="A0A923RFV4"/>
<dbReference type="Pfam" id="PF12836">
    <property type="entry name" value="HHH_3"/>
    <property type="match status" value="1"/>
</dbReference>
<accession>A0A923RFV4</accession>
<evidence type="ECO:0000256" key="1">
    <source>
        <dbReference type="SAM" id="MobiDB-lite"/>
    </source>
</evidence>
<feature type="region of interest" description="Disordered" evidence="1">
    <location>
        <begin position="223"/>
        <end position="252"/>
    </location>
</feature>
<gene>
    <name evidence="3" type="ORF">H8S33_02430</name>
</gene>
<organism evidence="3 4">
    <name type="scientific">Ornithinibacillus hominis</name>
    <dbReference type="NCBI Taxonomy" id="2763055"/>
    <lineage>
        <taxon>Bacteria</taxon>
        <taxon>Bacillati</taxon>
        <taxon>Bacillota</taxon>
        <taxon>Bacilli</taxon>
        <taxon>Bacillales</taxon>
        <taxon>Bacillaceae</taxon>
        <taxon>Ornithinibacillus</taxon>
    </lineage>
</organism>
<evidence type="ECO:0000313" key="4">
    <source>
        <dbReference type="Proteomes" id="UP000637359"/>
    </source>
</evidence>
<dbReference type="InterPro" id="IPR010994">
    <property type="entry name" value="RuvA_2-like"/>
</dbReference>
<dbReference type="EMBL" id="JACOOL010000001">
    <property type="protein sequence ID" value="MBC5635674.1"/>
    <property type="molecule type" value="Genomic_DNA"/>
</dbReference>
<keyword evidence="4" id="KW-1185">Reference proteome</keyword>
<sequence length="252" mass="29219">MDPITPFGRKWEYRHSLWLNWLFGPFLLTGFISFLYIGIRTKKNKWIIAGVIYFIVMAQYFFYFGNYDSDSTFFNLSILLVCAGWVAAWVHAFQARREYLRIIALQVINDPLRHTPPYIVNTTYPFPGAKEPFENIKHVKKQKTSTSVTEQKEPFVININGASMQEIASHPYIGNILARQIVQVRDKVGEFKSFAHLVEETNMKPHIIAKAKPYIQFSEELQTTPSNWEDKEKKPSGSTVKKEPTSGRIVDY</sequence>
<dbReference type="Proteomes" id="UP000637359">
    <property type="component" value="Unassembled WGS sequence"/>
</dbReference>
<feature type="transmembrane region" description="Helical" evidence="2">
    <location>
        <begin position="73"/>
        <end position="93"/>
    </location>
</feature>
<dbReference type="Gene3D" id="1.10.150.280">
    <property type="entry name" value="AF1531-like domain"/>
    <property type="match status" value="1"/>
</dbReference>
<keyword evidence="2" id="KW-1133">Transmembrane helix</keyword>